<dbReference type="InterPro" id="IPR003959">
    <property type="entry name" value="ATPase_AAA_core"/>
</dbReference>
<dbReference type="SMART" id="SM00382">
    <property type="entry name" value="AAA"/>
    <property type="match status" value="1"/>
</dbReference>
<sequence>MGQSFGDNYEESGRHGEHDFTGGFQMMGVLGALKTGDMHIDMIIAMTLPLLLKLIFDQLGKVEDYLGDLLQAWVGYFRKPSTEFERYICYATTRSMWGYVHSTDEDTQNSVLMKSIKLYLDQVVKLKLKLAYLELTETKDKHCNHESNVYVDDDCSEGSDEGYGSRKTLAGMLSRYRIVNRLPNNFWHDLGEYGTPPGSVHLQIAEVNQQDDNGSKQETKSNKVNSTTFHFKSAVDGAIDAFIDEAYKWYMNELKKLEDHSRYYYEMKAPESKIGGDSNQEDNQGVIAYKRYKLSNHKTFDSLFFKEKEGLLALVDHFNAKTGKYSIPGYPHKLGLLLYGPPGTGKTSLIKALGEYTGRSIVNIPLTRVTTNSELTSVFFDQRYAVDGYSVPVKHEFKDVIYVMEDVDAASNIVRRRYGKIVARMVDTSSMELPLAKSLFRLFLESGATECKDVVHLLLAKCARLKEESEKLMPEVLQSISRRVTSFPALSMIDGCIEDAKLAHVCKDAIEKSSQQTEMYRKLDEILMTHATAIHNLIESGAELDQAFVNHLLGENEIISNASFSDHKLQIAGQSSGYSISHLDSPASKAQTESFDHEFQSSNSSLTAGGEAKKGKGSLIDPSLFRPKPDQLSLSGLLNVLDGVVDTPGRIVIMTTNHPEMLDPALIRPGRVDKKLVLGFMRSEDVLSMLELYFQSKLTEDQKCRVHNAVGRDRMWGAKLTPAQVEQLAAEHDVLDDMIKAIEDIT</sequence>
<accession>A0A9K3L7D4</accession>
<dbReference type="OrthoDB" id="10251412at2759"/>
<evidence type="ECO:0000259" key="3">
    <source>
        <dbReference type="SMART" id="SM00382"/>
    </source>
</evidence>
<gene>
    <name evidence="4" type="ORF">IV203_001917</name>
</gene>
<dbReference type="AlphaFoldDB" id="A0A9K3L7D4"/>
<dbReference type="Pfam" id="PF00004">
    <property type="entry name" value="AAA"/>
    <property type="match status" value="2"/>
</dbReference>
<protein>
    <submittedName>
        <fullName evidence="4">AAA family ATPase, CDC48 subfamily protein</fullName>
    </submittedName>
</protein>
<evidence type="ECO:0000313" key="5">
    <source>
        <dbReference type="Proteomes" id="UP000693970"/>
    </source>
</evidence>
<dbReference type="PROSITE" id="PS00674">
    <property type="entry name" value="AAA"/>
    <property type="match status" value="1"/>
</dbReference>
<dbReference type="InterPro" id="IPR003593">
    <property type="entry name" value="AAA+_ATPase"/>
</dbReference>
<comment type="similarity">
    <text evidence="1">Belongs to the AAA ATPase family. BCS1 subfamily.</text>
</comment>
<dbReference type="Proteomes" id="UP000693970">
    <property type="component" value="Unassembled WGS sequence"/>
</dbReference>
<comment type="caution">
    <text evidence="4">The sequence shown here is derived from an EMBL/GenBank/DDBJ whole genome shotgun (WGS) entry which is preliminary data.</text>
</comment>
<reference evidence="4" key="2">
    <citation type="submission" date="2021-04" db="EMBL/GenBank/DDBJ databases">
        <authorList>
            <person name="Podell S."/>
        </authorList>
    </citation>
    <scope>NUCLEOTIDE SEQUENCE</scope>
    <source>
        <strain evidence="4">Hildebrandi</strain>
    </source>
</reference>
<dbReference type="GO" id="GO:0005524">
    <property type="term" value="F:ATP binding"/>
    <property type="evidence" value="ECO:0007669"/>
    <property type="project" value="InterPro"/>
</dbReference>
<keyword evidence="5" id="KW-1185">Reference proteome</keyword>
<organism evidence="4 5">
    <name type="scientific">Nitzschia inconspicua</name>
    <dbReference type="NCBI Taxonomy" id="303405"/>
    <lineage>
        <taxon>Eukaryota</taxon>
        <taxon>Sar</taxon>
        <taxon>Stramenopiles</taxon>
        <taxon>Ochrophyta</taxon>
        <taxon>Bacillariophyta</taxon>
        <taxon>Bacillariophyceae</taxon>
        <taxon>Bacillariophycidae</taxon>
        <taxon>Bacillariales</taxon>
        <taxon>Bacillariaceae</taxon>
        <taxon>Nitzschia</taxon>
    </lineage>
</organism>
<evidence type="ECO:0000313" key="4">
    <source>
        <dbReference type="EMBL" id="KAG7357229.1"/>
    </source>
</evidence>
<reference evidence="4" key="1">
    <citation type="journal article" date="2021" name="Sci. Rep.">
        <title>Diploid genomic architecture of Nitzschia inconspicua, an elite biomass production diatom.</title>
        <authorList>
            <person name="Oliver A."/>
            <person name="Podell S."/>
            <person name="Pinowska A."/>
            <person name="Traller J.C."/>
            <person name="Smith S.R."/>
            <person name="McClure R."/>
            <person name="Beliaev A."/>
            <person name="Bohutskyi P."/>
            <person name="Hill E.A."/>
            <person name="Rabines A."/>
            <person name="Zheng H."/>
            <person name="Allen L.Z."/>
            <person name="Kuo A."/>
            <person name="Grigoriev I.V."/>
            <person name="Allen A.E."/>
            <person name="Hazlebeck D."/>
            <person name="Allen E.E."/>
        </authorList>
    </citation>
    <scope>NUCLEOTIDE SEQUENCE</scope>
    <source>
        <strain evidence="4">Hildebrandi</strain>
    </source>
</reference>
<dbReference type="GO" id="GO:0016887">
    <property type="term" value="F:ATP hydrolysis activity"/>
    <property type="evidence" value="ECO:0007669"/>
    <property type="project" value="InterPro"/>
</dbReference>
<feature type="region of interest" description="Disordered" evidence="2">
    <location>
        <begin position="591"/>
        <end position="621"/>
    </location>
</feature>
<name>A0A9K3L7D4_9STRA</name>
<dbReference type="EMBL" id="JAGRRH010000015">
    <property type="protein sequence ID" value="KAG7357229.1"/>
    <property type="molecule type" value="Genomic_DNA"/>
</dbReference>
<evidence type="ECO:0000256" key="2">
    <source>
        <dbReference type="SAM" id="MobiDB-lite"/>
    </source>
</evidence>
<feature type="domain" description="AAA+ ATPase" evidence="3">
    <location>
        <begin position="332"/>
        <end position="682"/>
    </location>
</feature>
<dbReference type="InterPro" id="IPR050747">
    <property type="entry name" value="Mitochondrial_chaperone_BCS1"/>
</dbReference>
<evidence type="ECO:0000256" key="1">
    <source>
        <dbReference type="ARBA" id="ARBA00007448"/>
    </source>
</evidence>
<dbReference type="PANTHER" id="PTHR23070">
    <property type="entry name" value="BCS1 AAA-TYPE ATPASE"/>
    <property type="match status" value="1"/>
</dbReference>
<proteinExistence type="inferred from homology"/>
<dbReference type="InterPro" id="IPR003960">
    <property type="entry name" value="ATPase_AAA_CS"/>
</dbReference>